<comment type="caution">
    <text evidence="3">The sequence shown here is derived from an EMBL/GenBank/DDBJ whole genome shotgun (WGS) entry which is preliminary data.</text>
</comment>
<dbReference type="AlphaFoldDB" id="A0AAV9L3R6"/>
<dbReference type="PANTHER" id="PTHR31189">
    <property type="entry name" value="OS03G0336100 PROTEIN-RELATED"/>
    <property type="match status" value="1"/>
</dbReference>
<gene>
    <name evidence="3" type="ORF">R3W88_018231</name>
</gene>
<evidence type="ECO:0000313" key="4">
    <source>
        <dbReference type="Proteomes" id="UP001311915"/>
    </source>
</evidence>
<dbReference type="InterPro" id="IPR006045">
    <property type="entry name" value="Cupin_1"/>
</dbReference>
<dbReference type="Pfam" id="PF00190">
    <property type="entry name" value="Cupin_1"/>
    <property type="match status" value="1"/>
</dbReference>
<dbReference type="CDD" id="cd02244">
    <property type="entry name" value="cupin_7S_vicilin-like_N"/>
    <property type="match status" value="1"/>
</dbReference>
<evidence type="ECO:0000313" key="3">
    <source>
        <dbReference type="EMBL" id="KAK4719893.1"/>
    </source>
</evidence>
<evidence type="ECO:0000259" key="2">
    <source>
        <dbReference type="SMART" id="SM00835"/>
    </source>
</evidence>
<feature type="signal peptide" evidence="1">
    <location>
        <begin position="1"/>
        <end position="25"/>
    </location>
</feature>
<dbReference type="Proteomes" id="UP001311915">
    <property type="component" value="Unassembled WGS sequence"/>
</dbReference>
<protein>
    <recommendedName>
        <fullName evidence="2">Cupin type-1 domain-containing protein</fullName>
    </recommendedName>
</protein>
<keyword evidence="4" id="KW-1185">Reference proteome</keyword>
<accession>A0AAV9L3R6</accession>
<organism evidence="3 4">
    <name type="scientific">Solanum pinnatisectum</name>
    <name type="common">tansyleaf nightshade</name>
    <dbReference type="NCBI Taxonomy" id="50273"/>
    <lineage>
        <taxon>Eukaryota</taxon>
        <taxon>Viridiplantae</taxon>
        <taxon>Streptophyta</taxon>
        <taxon>Embryophyta</taxon>
        <taxon>Tracheophyta</taxon>
        <taxon>Spermatophyta</taxon>
        <taxon>Magnoliopsida</taxon>
        <taxon>eudicotyledons</taxon>
        <taxon>Gunneridae</taxon>
        <taxon>Pentapetalae</taxon>
        <taxon>asterids</taxon>
        <taxon>lamiids</taxon>
        <taxon>Solanales</taxon>
        <taxon>Solanaceae</taxon>
        <taxon>Solanoideae</taxon>
        <taxon>Solaneae</taxon>
        <taxon>Solanum</taxon>
    </lineage>
</organism>
<dbReference type="SUPFAM" id="SSF51182">
    <property type="entry name" value="RmlC-like cupins"/>
    <property type="match status" value="1"/>
</dbReference>
<sequence length="425" mass="48285">MRDRRILLLLVLVLFSAALVSFVGAYEEEENDRRTQREKWFLLRQLHNVVKTDAGSMRMVKGGYRGGSLREARVGHIYRDGLAERNLKQGDVYTIPAGSAFYLENRNENQRLRIICSIGITSESMGWHAFQSFFIGGGTHPTSILARFDHTTLSTALNVSTAEVRTFLTRQSSGPIVHISDSHHTNIWTEFVLQEPHQKLAHLKRIVNLEEEVSPKEEESTWSLRKFLCTLLHRKDFKRVNHEAPSSYNLNNRNPDFKNNYGWSKTLDESDYSPLQQSGNGIYLVNLSQGSMMAPHVNPRAIEYGIVLKGTGRIQIVYPNGTLAMNARVREGDIFWVPRYFPFCQIASSNGPLEFFGFTTSARRNHPQFLVGRNSLMQSLRGPEFAAAFGISEKRLNRIANAQREQVILPSSSSDSPMRMNIGSY</sequence>
<dbReference type="InterPro" id="IPR014710">
    <property type="entry name" value="RmlC-like_jellyroll"/>
</dbReference>
<dbReference type="EMBL" id="JAWPEI010000008">
    <property type="protein sequence ID" value="KAK4719893.1"/>
    <property type="molecule type" value="Genomic_DNA"/>
</dbReference>
<name>A0AAV9L3R6_9SOLN</name>
<dbReference type="SMART" id="SM00835">
    <property type="entry name" value="Cupin_1"/>
    <property type="match status" value="1"/>
</dbReference>
<dbReference type="InterPro" id="IPR011051">
    <property type="entry name" value="RmlC_Cupin_sf"/>
</dbReference>
<dbReference type="InterPro" id="IPR050253">
    <property type="entry name" value="Seed_Storage-Functional"/>
</dbReference>
<feature type="domain" description="Cupin type-1" evidence="2">
    <location>
        <begin position="248"/>
        <end position="397"/>
    </location>
</feature>
<reference evidence="3 4" key="1">
    <citation type="submission" date="2023-10" db="EMBL/GenBank/DDBJ databases">
        <title>Genome-Wide Identification Analysis in wild type Solanum Pinnatisectum Reveals Some Genes Defensing Phytophthora Infestans.</title>
        <authorList>
            <person name="Sun C."/>
        </authorList>
    </citation>
    <scope>NUCLEOTIDE SEQUENCE [LARGE SCALE GENOMIC DNA]</scope>
    <source>
        <strain evidence="3">LQN</strain>
        <tissue evidence="3">Leaf</tissue>
    </source>
</reference>
<dbReference type="PANTHER" id="PTHR31189:SF34">
    <property type="entry name" value="CUPIN TYPE-1 DOMAIN-CONTAINING PROTEIN"/>
    <property type="match status" value="1"/>
</dbReference>
<evidence type="ECO:0000256" key="1">
    <source>
        <dbReference type="SAM" id="SignalP"/>
    </source>
</evidence>
<keyword evidence="1" id="KW-0732">Signal</keyword>
<dbReference type="CDD" id="cd02245">
    <property type="entry name" value="cupin_7S_vicilin-like_C"/>
    <property type="match status" value="1"/>
</dbReference>
<proteinExistence type="predicted"/>
<feature type="chain" id="PRO_5043787880" description="Cupin type-1 domain-containing protein" evidence="1">
    <location>
        <begin position="26"/>
        <end position="425"/>
    </location>
</feature>
<dbReference type="Gene3D" id="2.60.120.10">
    <property type="entry name" value="Jelly Rolls"/>
    <property type="match status" value="2"/>
</dbReference>